<dbReference type="InterPro" id="IPR000994">
    <property type="entry name" value="Pept_M24"/>
</dbReference>
<feature type="domain" description="Aminopeptidase P N-terminal" evidence="9">
    <location>
        <begin position="56"/>
        <end position="197"/>
    </location>
</feature>
<comment type="cofactor">
    <cofactor evidence="2">
        <name>Mn(2+)</name>
        <dbReference type="ChEBI" id="CHEBI:29035"/>
    </cofactor>
</comment>
<dbReference type="GO" id="GO:0070006">
    <property type="term" value="F:metalloaminopeptidase activity"/>
    <property type="evidence" value="ECO:0007669"/>
    <property type="project" value="InterPro"/>
</dbReference>
<dbReference type="EMBL" id="BMQC01000004">
    <property type="protein sequence ID" value="GGK24225.1"/>
    <property type="molecule type" value="Genomic_DNA"/>
</dbReference>
<keyword evidence="10" id="KW-0645">Protease</keyword>
<evidence type="ECO:0000313" key="11">
    <source>
        <dbReference type="Proteomes" id="UP000662200"/>
    </source>
</evidence>
<evidence type="ECO:0000256" key="4">
    <source>
        <dbReference type="ARBA" id="ARBA00012574"/>
    </source>
</evidence>
<evidence type="ECO:0000259" key="9">
    <source>
        <dbReference type="SMART" id="SM01011"/>
    </source>
</evidence>
<dbReference type="InterPro" id="IPR036005">
    <property type="entry name" value="Creatinase/aminopeptidase-like"/>
</dbReference>
<evidence type="ECO:0000256" key="2">
    <source>
        <dbReference type="ARBA" id="ARBA00001936"/>
    </source>
</evidence>
<reference evidence="10" key="2">
    <citation type="submission" date="2020-09" db="EMBL/GenBank/DDBJ databases">
        <authorList>
            <person name="Sun Q."/>
            <person name="Ohkuma M."/>
        </authorList>
    </citation>
    <scope>NUCLEOTIDE SEQUENCE</scope>
    <source>
        <strain evidence="10">JCM 3091</strain>
    </source>
</reference>
<protein>
    <recommendedName>
        <fullName evidence="4">Xaa-Pro aminopeptidase</fullName>
        <ecNumber evidence="4">3.4.11.9</ecNumber>
    </recommendedName>
</protein>
<keyword evidence="5" id="KW-0479">Metal-binding</keyword>
<dbReference type="Pfam" id="PF00557">
    <property type="entry name" value="Peptidase_M24"/>
    <property type="match status" value="1"/>
</dbReference>
<comment type="caution">
    <text evidence="10">The sequence shown here is derived from an EMBL/GenBank/DDBJ whole genome shotgun (WGS) entry which is preliminary data.</text>
</comment>
<dbReference type="Pfam" id="PF05195">
    <property type="entry name" value="AMP_N"/>
    <property type="match status" value="1"/>
</dbReference>
<reference evidence="10" key="1">
    <citation type="journal article" date="2014" name="Int. J. Syst. Evol. Microbiol.">
        <title>Complete genome sequence of Corynebacterium casei LMG S-19264T (=DSM 44701T), isolated from a smear-ripened cheese.</title>
        <authorList>
            <consortium name="US DOE Joint Genome Institute (JGI-PGF)"/>
            <person name="Walter F."/>
            <person name="Albersmeier A."/>
            <person name="Kalinowski J."/>
            <person name="Ruckert C."/>
        </authorList>
    </citation>
    <scope>NUCLEOTIDE SEQUENCE</scope>
    <source>
        <strain evidence="10">JCM 3091</strain>
    </source>
</reference>
<evidence type="ECO:0000256" key="6">
    <source>
        <dbReference type="ARBA" id="ARBA00022801"/>
    </source>
</evidence>
<comment type="catalytic activity">
    <reaction evidence="1">
        <text>Release of any N-terminal amino acid, including proline, that is linked to proline, even from a dipeptide or tripeptide.</text>
        <dbReference type="EC" id="3.4.11.9"/>
    </reaction>
</comment>
<name>A0A8J3BM26_9ACTN</name>
<dbReference type="PANTHER" id="PTHR43226:SF4">
    <property type="entry name" value="XAA-PRO AMINOPEPTIDASE 3"/>
    <property type="match status" value="1"/>
</dbReference>
<dbReference type="PANTHER" id="PTHR43226">
    <property type="entry name" value="XAA-PRO AMINOPEPTIDASE 3"/>
    <property type="match status" value="1"/>
</dbReference>
<organism evidence="10 11">
    <name type="scientific">Pilimelia terevasa</name>
    <dbReference type="NCBI Taxonomy" id="53372"/>
    <lineage>
        <taxon>Bacteria</taxon>
        <taxon>Bacillati</taxon>
        <taxon>Actinomycetota</taxon>
        <taxon>Actinomycetes</taxon>
        <taxon>Micromonosporales</taxon>
        <taxon>Micromonosporaceae</taxon>
        <taxon>Pilimelia</taxon>
    </lineage>
</organism>
<keyword evidence="6" id="KW-0378">Hydrolase</keyword>
<dbReference type="InterPro" id="IPR052433">
    <property type="entry name" value="X-Pro_dipept-like"/>
</dbReference>
<comment type="similarity">
    <text evidence="3">Belongs to the peptidase M24B family.</text>
</comment>
<evidence type="ECO:0000256" key="7">
    <source>
        <dbReference type="ARBA" id="ARBA00023211"/>
    </source>
</evidence>
<feature type="region of interest" description="Disordered" evidence="8">
    <location>
        <begin position="1"/>
        <end position="33"/>
    </location>
</feature>
<dbReference type="GO" id="GO:0005829">
    <property type="term" value="C:cytosol"/>
    <property type="evidence" value="ECO:0007669"/>
    <property type="project" value="TreeGrafter"/>
</dbReference>
<dbReference type="SUPFAM" id="SSF53092">
    <property type="entry name" value="Creatinase/prolidase N-terminal domain"/>
    <property type="match status" value="1"/>
</dbReference>
<keyword evidence="7" id="KW-0464">Manganese</keyword>
<evidence type="ECO:0000313" key="10">
    <source>
        <dbReference type="EMBL" id="GGK24225.1"/>
    </source>
</evidence>
<evidence type="ECO:0000256" key="1">
    <source>
        <dbReference type="ARBA" id="ARBA00001424"/>
    </source>
</evidence>
<dbReference type="Proteomes" id="UP000662200">
    <property type="component" value="Unassembled WGS sequence"/>
</dbReference>
<sequence length="501" mass="54261">MAEQRDGAEQGGGGQRGGEQRGAPDGTESHDPAFPQAYLDFMRTGWADAETARTPVTQAPHYAKRRAALSAAFPGETLVIPTGGERVRANDTDFPFRPGSDFAYLTGDHTPDAVLILRPSGSGHDATLYALPPTPRDSDAFFRHRAGELWVGPRASLREKADELGVDTAALADLPAALGDCAPGRTRVLRDLDAAVDRQVRPAAAERDRELARVLAELRLVKDEWEIGQLQAAVDATVRGFEDVARVLPADRPVSERLLEGVFGLRARHDGNGVGYSSIVGAGAHATILHWIRNDGRTAPGGLLLMDMGVEGEYLYTADVTRVLPVSGTFSPLQRQVYEIVQRSQEAGIAAIRPGVAFDHVHQSCMRVLAEGLRDLGVLPVSVDEAMDPTSQVYRRWSLHGFGHMLGIDVHDCAQARKERYREGELAEGYVLTVEPGLYFQPEDELVPAELRGIGVRIEDDVLVTTDGARILSAGLPRTADDVESWLAAQREAGPRLPDLG</sequence>
<dbReference type="EC" id="3.4.11.9" evidence="4"/>
<dbReference type="RefSeq" id="WP_189113566.1">
    <property type="nucleotide sequence ID" value="NZ_BMQC01000004.1"/>
</dbReference>
<accession>A0A8J3BM26</accession>
<keyword evidence="10" id="KW-0031">Aminopeptidase</keyword>
<dbReference type="InterPro" id="IPR029149">
    <property type="entry name" value="Creatin/AminoP/Spt16_N"/>
</dbReference>
<gene>
    <name evidence="10" type="primary">pepPI</name>
    <name evidence="10" type="ORF">GCM10010124_15910</name>
</gene>
<dbReference type="Gene3D" id="3.40.350.10">
    <property type="entry name" value="Creatinase/prolidase N-terminal domain"/>
    <property type="match status" value="1"/>
</dbReference>
<dbReference type="SUPFAM" id="SSF55920">
    <property type="entry name" value="Creatinase/aminopeptidase"/>
    <property type="match status" value="1"/>
</dbReference>
<dbReference type="GO" id="GO:0006508">
    <property type="term" value="P:proteolysis"/>
    <property type="evidence" value="ECO:0007669"/>
    <property type="project" value="TreeGrafter"/>
</dbReference>
<dbReference type="GO" id="GO:0030145">
    <property type="term" value="F:manganese ion binding"/>
    <property type="evidence" value="ECO:0007669"/>
    <property type="project" value="InterPro"/>
</dbReference>
<dbReference type="AlphaFoldDB" id="A0A8J3BM26"/>
<dbReference type="SMART" id="SM01011">
    <property type="entry name" value="AMP_N"/>
    <property type="match status" value="1"/>
</dbReference>
<evidence type="ECO:0000256" key="8">
    <source>
        <dbReference type="SAM" id="MobiDB-lite"/>
    </source>
</evidence>
<keyword evidence="11" id="KW-1185">Reference proteome</keyword>
<dbReference type="InterPro" id="IPR007865">
    <property type="entry name" value="Aminopep_P_N"/>
</dbReference>
<proteinExistence type="inferred from homology"/>
<dbReference type="Gene3D" id="3.90.230.10">
    <property type="entry name" value="Creatinase/methionine aminopeptidase superfamily"/>
    <property type="match status" value="1"/>
</dbReference>
<evidence type="ECO:0000256" key="3">
    <source>
        <dbReference type="ARBA" id="ARBA00008766"/>
    </source>
</evidence>
<evidence type="ECO:0000256" key="5">
    <source>
        <dbReference type="ARBA" id="ARBA00022723"/>
    </source>
</evidence>
<dbReference type="CDD" id="cd01087">
    <property type="entry name" value="Prolidase"/>
    <property type="match status" value="1"/>
</dbReference>